<proteinExistence type="predicted"/>
<accession>A0AA47ELU0</accession>
<reference evidence="2" key="1">
    <citation type="submission" date="2021-11" db="EMBL/GenBank/DDBJ databases">
        <title>Clostridia strains as spoilage organisms.</title>
        <authorList>
            <person name="Wambui J."/>
            <person name="Stevens M.J.A."/>
            <person name="Stephan R."/>
        </authorList>
    </citation>
    <scope>NUCLEOTIDE SEQUENCE</scope>
    <source>
        <strain evidence="2">CF009</strain>
    </source>
</reference>
<keyword evidence="1" id="KW-1133">Transmembrane helix</keyword>
<evidence type="ECO:0000313" key="3">
    <source>
        <dbReference type="Proteomes" id="UP001164733"/>
    </source>
</evidence>
<keyword evidence="1" id="KW-0472">Membrane</keyword>
<organism evidence="2 3">
    <name type="scientific">Clostridium estertheticum</name>
    <dbReference type="NCBI Taxonomy" id="238834"/>
    <lineage>
        <taxon>Bacteria</taxon>
        <taxon>Bacillati</taxon>
        <taxon>Bacillota</taxon>
        <taxon>Clostridia</taxon>
        <taxon>Eubacteriales</taxon>
        <taxon>Clostridiaceae</taxon>
        <taxon>Clostridium</taxon>
    </lineage>
</organism>
<dbReference type="Proteomes" id="UP001164733">
    <property type="component" value="Chromosome"/>
</dbReference>
<protein>
    <submittedName>
        <fullName evidence="2">Uncharacterized protein</fullName>
    </submittedName>
</protein>
<feature type="transmembrane region" description="Helical" evidence="1">
    <location>
        <begin position="21"/>
        <end position="39"/>
    </location>
</feature>
<dbReference type="EMBL" id="CP086239">
    <property type="protein sequence ID" value="WAG62460.1"/>
    <property type="molecule type" value="Genomic_DNA"/>
</dbReference>
<dbReference type="AlphaFoldDB" id="A0AA47ELU0"/>
<dbReference type="RefSeq" id="WP_216126252.1">
    <property type="nucleotide sequence ID" value="NZ_CP086239.1"/>
</dbReference>
<gene>
    <name evidence="2" type="ORF">LL038_09580</name>
</gene>
<name>A0AA47ELU0_9CLOT</name>
<evidence type="ECO:0000256" key="1">
    <source>
        <dbReference type="SAM" id="Phobius"/>
    </source>
</evidence>
<evidence type="ECO:0000313" key="2">
    <source>
        <dbReference type="EMBL" id="WAG62460.1"/>
    </source>
</evidence>
<keyword evidence="1" id="KW-0812">Transmembrane</keyword>
<sequence>MIKLIKVELEKFNFNKYIKSAIVANIIILGILTLITYPIKDLKTNENLEKMKNNIRELGN</sequence>